<dbReference type="EMBL" id="SCFB01000002">
    <property type="protein sequence ID" value="RZI46928.1"/>
    <property type="molecule type" value="Genomic_DNA"/>
</dbReference>
<feature type="signal peptide" evidence="1">
    <location>
        <begin position="1"/>
        <end position="25"/>
    </location>
</feature>
<dbReference type="Pfam" id="PF00156">
    <property type="entry name" value="Pribosyltran"/>
    <property type="match status" value="1"/>
</dbReference>
<dbReference type="InterPro" id="IPR000836">
    <property type="entry name" value="PRTase_dom"/>
</dbReference>
<feature type="domain" description="Phosphoribosyltransferase" evidence="2">
    <location>
        <begin position="63"/>
        <end position="180"/>
    </location>
</feature>
<dbReference type="InterPro" id="IPR029057">
    <property type="entry name" value="PRTase-like"/>
</dbReference>
<accession>A0A4Q7DKL7</accession>
<evidence type="ECO:0000256" key="1">
    <source>
        <dbReference type="SAM" id="SignalP"/>
    </source>
</evidence>
<keyword evidence="1" id="KW-0732">Signal</keyword>
<feature type="chain" id="PRO_5020582442" description="Phosphoribosyltransferase domain-containing protein" evidence="1">
    <location>
        <begin position="26"/>
        <end position="214"/>
    </location>
</feature>
<keyword evidence="4" id="KW-1185">Reference proteome</keyword>
<sequence length="214" mass="22863">MILNSFKIAFSALSFIGFFASPIQAASAEDMHNIEVGTNSFRVPLVPIPAAKIKIAYLNLKDNNELIEALATEIATYINANKAKIDIIITPEANTIALAYAVSKITGIPYIVLTKKQRPDMGPEAISIPVKSITTAGNQTLWISESNIQKIKGKKILILDDVVSTGGTINAAKALVEKAGGVLALNPLVCFYEGNKRDDVTAVSQTVLPVIPLS</sequence>
<organism evidence="3 4">
    <name type="scientific">Candidatus Finniella inopinata</name>
    <dbReference type="NCBI Taxonomy" id="1696036"/>
    <lineage>
        <taxon>Bacteria</taxon>
        <taxon>Pseudomonadati</taxon>
        <taxon>Pseudomonadota</taxon>
        <taxon>Alphaproteobacteria</taxon>
        <taxon>Holosporales</taxon>
        <taxon>Candidatus Paracaedibacteraceae</taxon>
        <taxon>Candidatus Finniella</taxon>
    </lineage>
</organism>
<evidence type="ECO:0000313" key="4">
    <source>
        <dbReference type="Proteomes" id="UP000293550"/>
    </source>
</evidence>
<dbReference type="CDD" id="cd06223">
    <property type="entry name" value="PRTases_typeI"/>
    <property type="match status" value="1"/>
</dbReference>
<proteinExistence type="predicted"/>
<dbReference type="Gene3D" id="3.40.50.2020">
    <property type="match status" value="1"/>
</dbReference>
<comment type="caution">
    <text evidence="3">The sequence shown here is derived from an EMBL/GenBank/DDBJ whole genome shotgun (WGS) entry which is preliminary data.</text>
</comment>
<dbReference type="Proteomes" id="UP000293550">
    <property type="component" value="Unassembled WGS sequence"/>
</dbReference>
<dbReference type="PANTHER" id="PTHR43218">
    <property type="entry name" value="PHOSPHORIBOSYLTRANSFERASE-RELATED"/>
    <property type="match status" value="1"/>
</dbReference>
<dbReference type="OrthoDB" id="7060065at2"/>
<evidence type="ECO:0000313" key="3">
    <source>
        <dbReference type="EMBL" id="RZI46928.1"/>
    </source>
</evidence>
<protein>
    <recommendedName>
        <fullName evidence="2">Phosphoribosyltransferase domain-containing protein</fullName>
    </recommendedName>
</protein>
<dbReference type="AlphaFoldDB" id="A0A4Q7DKL7"/>
<name>A0A4Q7DKL7_9PROT</name>
<dbReference type="PANTHER" id="PTHR43218:SF1">
    <property type="entry name" value="PHOSPHORIBOSYLTRANSFERASE"/>
    <property type="match status" value="1"/>
</dbReference>
<evidence type="ECO:0000259" key="2">
    <source>
        <dbReference type="Pfam" id="PF00156"/>
    </source>
</evidence>
<gene>
    <name evidence="3" type="ORF">EQU50_01505</name>
</gene>
<dbReference type="SUPFAM" id="SSF53271">
    <property type="entry name" value="PRTase-like"/>
    <property type="match status" value="1"/>
</dbReference>
<reference evidence="3 4" key="1">
    <citation type="submission" date="2018-10" db="EMBL/GenBank/DDBJ databases">
        <title>An updated phylogeny of the Alphaproteobacteria reveals that the parasitic Rickettsiales and Holosporales have independent origins.</title>
        <authorList>
            <person name="Munoz-Gomez S.A."/>
            <person name="Hess S."/>
            <person name="Burger G."/>
            <person name="Lang B.F."/>
            <person name="Susko E."/>
            <person name="Slamovits C.H."/>
            <person name="Roger A.J."/>
        </authorList>
    </citation>
    <scope>NUCLEOTIDE SEQUENCE [LARGE SCALE GENOMIC DNA]</scope>
    <source>
        <strain evidence="3">HOLO01</strain>
    </source>
</reference>